<sequence length="106" mass="11830">MCKLPNNDETLLSMERLIIEPDDLPASHGDRHLNSQGFVAGLPGWELFAVSADTRPNSDLRSRYGSGFVVPWGRREVGPPRFMRRRKSKFSEACSLLLIGPDTSSD</sequence>
<dbReference type="Proteomes" id="UP001139353">
    <property type="component" value="Unassembled WGS sequence"/>
</dbReference>
<protein>
    <submittedName>
        <fullName evidence="1">Uncharacterized protein</fullName>
    </submittedName>
</protein>
<organism evidence="1 2">
    <name type="scientific">Scleromatobacter humisilvae</name>
    <dbReference type="NCBI Taxonomy" id="2897159"/>
    <lineage>
        <taxon>Bacteria</taxon>
        <taxon>Pseudomonadati</taxon>
        <taxon>Pseudomonadota</taxon>
        <taxon>Betaproteobacteria</taxon>
        <taxon>Burkholderiales</taxon>
        <taxon>Sphaerotilaceae</taxon>
        <taxon>Scleromatobacter</taxon>
    </lineage>
</organism>
<evidence type="ECO:0000313" key="1">
    <source>
        <dbReference type="EMBL" id="MCK9689417.1"/>
    </source>
</evidence>
<gene>
    <name evidence="1" type="ORF">LPC04_27175</name>
</gene>
<evidence type="ECO:0000313" key="2">
    <source>
        <dbReference type="Proteomes" id="UP001139353"/>
    </source>
</evidence>
<dbReference type="RefSeq" id="WP_275685466.1">
    <property type="nucleotide sequence ID" value="NZ_JAJLJH010000014.1"/>
</dbReference>
<name>A0A9X2C2J1_9BURK</name>
<dbReference type="EMBL" id="JAJLJH010000014">
    <property type="protein sequence ID" value="MCK9689417.1"/>
    <property type="molecule type" value="Genomic_DNA"/>
</dbReference>
<proteinExistence type="predicted"/>
<reference evidence="1" key="1">
    <citation type="submission" date="2021-11" db="EMBL/GenBank/DDBJ databases">
        <title>BS-T2-15 a new species belonging to the Comamonadaceae family isolated from the soil of a French oak forest.</title>
        <authorList>
            <person name="Mieszkin S."/>
            <person name="Alain K."/>
        </authorList>
    </citation>
    <scope>NUCLEOTIDE SEQUENCE</scope>
    <source>
        <strain evidence="1">BS-T2-15</strain>
    </source>
</reference>
<keyword evidence="2" id="KW-1185">Reference proteome</keyword>
<dbReference type="AlphaFoldDB" id="A0A9X2C2J1"/>
<comment type="caution">
    <text evidence="1">The sequence shown here is derived from an EMBL/GenBank/DDBJ whole genome shotgun (WGS) entry which is preliminary data.</text>
</comment>
<accession>A0A9X2C2J1</accession>